<evidence type="ECO:0000256" key="4">
    <source>
        <dbReference type="ARBA" id="ARBA00022525"/>
    </source>
</evidence>
<feature type="non-terminal residue" evidence="15">
    <location>
        <position position="1"/>
    </location>
</feature>
<dbReference type="InterPro" id="IPR051772">
    <property type="entry name" value="Gastrokine"/>
</dbReference>
<evidence type="ECO:0000256" key="9">
    <source>
        <dbReference type="ARBA" id="ARBA00053890"/>
    </source>
</evidence>
<comment type="similarity">
    <text evidence="10">Belongs to the gastrokine family.</text>
</comment>
<keyword evidence="5 13" id="KW-0732">Signal</keyword>
<evidence type="ECO:0000256" key="8">
    <source>
        <dbReference type="ARBA" id="ARBA00023246"/>
    </source>
</evidence>
<dbReference type="PROSITE" id="PS50869">
    <property type="entry name" value="BRICHOS"/>
    <property type="match status" value="1"/>
</dbReference>
<protein>
    <recommendedName>
        <fullName evidence="11">Gastrokine-1</fullName>
    </recommendedName>
    <alternativeName>
        <fullName evidence="12">18 kDa antrum mucosa protein</fullName>
    </alternativeName>
</protein>
<keyword evidence="7" id="KW-1015">Disulfide bond</keyword>
<evidence type="ECO:0000256" key="10">
    <source>
        <dbReference type="ARBA" id="ARBA00061085"/>
    </source>
</evidence>
<reference evidence="15" key="1">
    <citation type="journal article" date="2021" name="Evol. Appl.">
        <title>The genome of the Pyrenean desman and the effects of bottlenecks and inbreeding on the genomic landscape of an endangered species.</title>
        <authorList>
            <person name="Escoda L."/>
            <person name="Castresana J."/>
        </authorList>
    </citation>
    <scope>NUCLEOTIDE SEQUENCE</scope>
    <source>
        <strain evidence="15">IBE-C5619</strain>
    </source>
</reference>
<proteinExistence type="inferred from homology"/>
<feature type="domain" description="BRICHOS" evidence="14">
    <location>
        <begin position="82"/>
        <end position="174"/>
    </location>
</feature>
<dbReference type="PANTHER" id="PTHR16483">
    <property type="entry name" value="GASTROKINE 1"/>
    <property type="match status" value="1"/>
</dbReference>
<evidence type="ECO:0000256" key="2">
    <source>
        <dbReference type="ARBA" id="ARBA00004555"/>
    </source>
</evidence>
<keyword evidence="8" id="KW-0497">Mitogen</keyword>
<evidence type="ECO:0000256" key="6">
    <source>
        <dbReference type="ARBA" id="ARBA00023034"/>
    </source>
</evidence>
<dbReference type="GO" id="GO:0005794">
    <property type="term" value="C:Golgi apparatus"/>
    <property type="evidence" value="ECO:0007669"/>
    <property type="project" value="UniProtKB-SubCell"/>
</dbReference>
<evidence type="ECO:0000313" key="15">
    <source>
        <dbReference type="EMBL" id="KAG8518726.1"/>
    </source>
</evidence>
<dbReference type="InterPro" id="IPR007084">
    <property type="entry name" value="BRICHOS_dom"/>
</dbReference>
<evidence type="ECO:0000256" key="12">
    <source>
        <dbReference type="ARBA" id="ARBA00077478"/>
    </source>
</evidence>
<evidence type="ECO:0000259" key="14">
    <source>
        <dbReference type="PROSITE" id="PS50869"/>
    </source>
</evidence>
<dbReference type="Proteomes" id="UP000700334">
    <property type="component" value="Unassembled WGS sequence"/>
</dbReference>
<feature type="chain" id="PRO_5035212313" description="Gastrokine-1" evidence="13">
    <location>
        <begin position="18"/>
        <end position="209"/>
    </location>
</feature>
<keyword evidence="4" id="KW-0964">Secreted</keyword>
<dbReference type="OrthoDB" id="8674753at2759"/>
<evidence type="ECO:0000256" key="13">
    <source>
        <dbReference type="SAM" id="SignalP"/>
    </source>
</evidence>
<evidence type="ECO:0000313" key="16">
    <source>
        <dbReference type="Proteomes" id="UP000700334"/>
    </source>
</evidence>
<feature type="signal peptide" evidence="13">
    <location>
        <begin position="1"/>
        <end position="17"/>
    </location>
</feature>
<comment type="function">
    <text evidence="9">Has mitogenic activity and may be involved in maintaining the integrity of the gastric mucosal epithelium.</text>
</comment>
<dbReference type="FunFam" id="3.30.390.150:FF:000003">
    <property type="entry name" value="Gastrokine 1"/>
    <property type="match status" value="1"/>
</dbReference>
<keyword evidence="6" id="KW-0333">Golgi apparatus</keyword>
<evidence type="ECO:0000256" key="11">
    <source>
        <dbReference type="ARBA" id="ARBA00070192"/>
    </source>
</evidence>
<gene>
    <name evidence="15" type="ORF">J0S82_000964</name>
</gene>
<evidence type="ECO:0000256" key="5">
    <source>
        <dbReference type="ARBA" id="ARBA00022729"/>
    </source>
</evidence>
<sequence>RPVLLLLLLLTCCSCRSLLLQLASSRRHPHTTIVFAGLLGIFLAPAFANYNININDNSNSDDSGRQSVSVNNEHQVANVDNNNGWDSWNMLWDYRSSFAAIRLFRKKMCIVHRMNKEAMPSLQALDALARQQKRPGGPPPRGLMYSVNPDTVDDLDSFGKPISVMCKGIPTYMAEETEGTSLFYFSEKCLNTDILWILNISFCGTRVEN</sequence>
<dbReference type="GO" id="GO:0051781">
    <property type="term" value="P:positive regulation of cell division"/>
    <property type="evidence" value="ECO:0007669"/>
    <property type="project" value="UniProtKB-KW"/>
</dbReference>
<dbReference type="Gene3D" id="3.30.390.150">
    <property type="match status" value="1"/>
</dbReference>
<dbReference type="GO" id="GO:0005576">
    <property type="term" value="C:extracellular region"/>
    <property type="evidence" value="ECO:0007669"/>
    <property type="project" value="UniProtKB-SubCell"/>
</dbReference>
<dbReference type="AlphaFoldDB" id="A0A8J6AC12"/>
<dbReference type="EMBL" id="JAGFMF010011626">
    <property type="protein sequence ID" value="KAG8518726.1"/>
    <property type="molecule type" value="Genomic_DNA"/>
</dbReference>
<evidence type="ECO:0000256" key="7">
    <source>
        <dbReference type="ARBA" id="ARBA00023157"/>
    </source>
</evidence>
<dbReference type="Pfam" id="PF04089">
    <property type="entry name" value="BRICHOS"/>
    <property type="match status" value="1"/>
</dbReference>
<evidence type="ECO:0000256" key="1">
    <source>
        <dbReference type="ARBA" id="ARBA00004463"/>
    </source>
</evidence>
<accession>A0A8J6AC12</accession>
<keyword evidence="16" id="KW-1185">Reference proteome</keyword>
<dbReference type="SMART" id="SM01039">
    <property type="entry name" value="BRICHOS"/>
    <property type="match status" value="1"/>
</dbReference>
<evidence type="ECO:0000256" key="3">
    <source>
        <dbReference type="ARBA" id="ARBA00004613"/>
    </source>
</evidence>
<name>A0A8J6AC12_GALPY</name>
<organism evidence="15 16">
    <name type="scientific">Galemys pyrenaicus</name>
    <name type="common">Iberian desman</name>
    <name type="synonym">Pyrenean desman</name>
    <dbReference type="NCBI Taxonomy" id="202257"/>
    <lineage>
        <taxon>Eukaryota</taxon>
        <taxon>Metazoa</taxon>
        <taxon>Chordata</taxon>
        <taxon>Craniata</taxon>
        <taxon>Vertebrata</taxon>
        <taxon>Euteleostomi</taxon>
        <taxon>Mammalia</taxon>
        <taxon>Eutheria</taxon>
        <taxon>Laurasiatheria</taxon>
        <taxon>Eulipotyphla</taxon>
        <taxon>Talpidae</taxon>
        <taxon>Galemys</taxon>
    </lineage>
</organism>
<comment type="caution">
    <text evidence="15">The sequence shown here is derived from an EMBL/GenBank/DDBJ whole genome shotgun (WGS) entry which is preliminary data.</text>
</comment>
<comment type="subcellular location">
    <subcellularLocation>
        <location evidence="1">Cytoplasmic granule</location>
    </subcellularLocation>
    <subcellularLocation>
        <location evidence="2">Golgi apparatus</location>
    </subcellularLocation>
    <subcellularLocation>
        <location evidence="3">Secreted</location>
    </subcellularLocation>
</comment>